<gene>
    <name evidence="3" type="ORF">Glove_353g19</name>
</gene>
<dbReference type="Proteomes" id="UP000266861">
    <property type="component" value="Unassembled WGS sequence"/>
</dbReference>
<dbReference type="AlphaFoldDB" id="A0A397HFQ6"/>
<proteinExistence type="predicted"/>
<reference evidence="3 4" key="1">
    <citation type="submission" date="2018-08" db="EMBL/GenBank/DDBJ databases">
        <title>Genome and evolution of the arbuscular mycorrhizal fungus Diversispora epigaea (formerly Glomus versiforme) and its bacterial endosymbionts.</title>
        <authorList>
            <person name="Sun X."/>
            <person name="Fei Z."/>
            <person name="Harrison M."/>
        </authorList>
    </citation>
    <scope>NUCLEOTIDE SEQUENCE [LARGE SCALE GENOMIC DNA]</scope>
    <source>
        <strain evidence="3 4">IT104</strain>
    </source>
</reference>
<accession>A0A397HFQ6</accession>
<dbReference type="OrthoDB" id="10509673at2759"/>
<keyword evidence="2" id="KW-0472">Membrane</keyword>
<feature type="region of interest" description="Disordered" evidence="1">
    <location>
        <begin position="1"/>
        <end position="22"/>
    </location>
</feature>
<evidence type="ECO:0000313" key="3">
    <source>
        <dbReference type="EMBL" id="RHZ60416.1"/>
    </source>
</evidence>
<feature type="compositionally biased region" description="Polar residues" evidence="1">
    <location>
        <begin position="1"/>
        <end position="18"/>
    </location>
</feature>
<keyword evidence="2" id="KW-0812">Transmembrane</keyword>
<evidence type="ECO:0000256" key="2">
    <source>
        <dbReference type="SAM" id="Phobius"/>
    </source>
</evidence>
<feature type="compositionally biased region" description="Low complexity" evidence="1">
    <location>
        <begin position="282"/>
        <end position="295"/>
    </location>
</feature>
<sequence length="381" mass="45103">MNKMNSLAPSPHTNINQSHRQELQPPPIQPIEILLDKRQRHPHRQLQFRNQYNNDNNDIEIVRLLLKHGIIKDNLYNERLNEYFTIQEYTTRIKKFNSTSLKLQFCNIMIPLILSIIFLTILFVLVKPFTNKIIYGAALLIAITLAFFDYWFFIRNGKLKTKYLNKLLRKYNKEDVSKNIYWKIIKTDHNRTTQFYLTIELSELKPSPIYEEKNIPVIVDIHSNEDNMNKVVDNNINAYNVTNVDSMDNVDNLNNVNSVDNLNNVNTVNNFDNNNRLDIKDANNNNNNNDNYNYNDDNDNYNDDNYNDDSYNNYRHQSNLTIDSTRVSVDNAQIHTAIRTRPYELNPPTYYKITGFKRNKVNKVNEVNNDDDDCGFYEFYE</sequence>
<dbReference type="EMBL" id="PQFF01000323">
    <property type="protein sequence ID" value="RHZ60416.1"/>
    <property type="molecule type" value="Genomic_DNA"/>
</dbReference>
<comment type="caution">
    <text evidence="3">The sequence shown here is derived from an EMBL/GenBank/DDBJ whole genome shotgun (WGS) entry which is preliminary data.</text>
</comment>
<protein>
    <submittedName>
        <fullName evidence="3">Uncharacterized protein</fullName>
    </submittedName>
</protein>
<feature type="transmembrane region" description="Helical" evidence="2">
    <location>
        <begin position="105"/>
        <end position="126"/>
    </location>
</feature>
<evidence type="ECO:0000256" key="1">
    <source>
        <dbReference type="SAM" id="MobiDB-lite"/>
    </source>
</evidence>
<name>A0A397HFQ6_9GLOM</name>
<evidence type="ECO:0000313" key="4">
    <source>
        <dbReference type="Proteomes" id="UP000266861"/>
    </source>
</evidence>
<keyword evidence="2" id="KW-1133">Transmembrane helix</keyword>
<keyword evidence="4" id="KW-1185">Reference proteome</keyword>
<feature type="region of interest" description="Disordered" evidence="1">
    <location>
        <begin position="276"/>
        <end position="302"/>
    </location>
</feature>
<feature type="transmembrane region" description="Helical" evidence="2">
    <location>
        <begin position="132"/>
        <end position="153"/>
    </location>
</feature>
<organism evidence="3 4">
    <name type="scientific">Diversispora epigaea</name>
    <dbReference type="NCBI Taxonomy" id="1348612"/>
    <lineage>
        <taxon>Eukaryota</taxon>
        <taxon>Fungi</taxon>
        <taxon>Fungi incertae sedis</taxon>
        <taxon>Mucoromycota</taxon>
        <taxon>Glomeromycotina</taxon>
        <taxon>Glomeromycetes</taxon>
        <taxon>Diversisporales</taxon>
        <taxon>Diversisporaceae</taxon>
        <taxon>Diversispora</taxon>
    </lineage>
</organism>